<proteinExistence type="inferred from homology"/>
<evidence type="ECO:0000256" key="1">
    <source>
        <dbReference type="ARBA" id="ARBA00006484"/>
    </source>
</evidence>
<dbReference type="InterPro" id="IPR036291">
    <property type="entry name" value="NAD(P)-bd_dom_sf"/>
</dbReference>
<evidence type="ECO:0000313" key="4">
    <source>
        <dbReference type="EMBL" id="NKY33125.1"/>
    </source>
</evidence>
<dbReference type="FunFam" id="3.40.50.720:FF:000084">
    <property type="entry name" value="Short-chain dehydrogenase reductase"/>
    <property type="match status" value="1"/>
</dbReference>
<keyword evidence="5" id="KW-1185">Reference proteome</keyword>
<dbReference type="PRINTS" id="PR00080">
    <property type="entry name" value="SDRFAMILY"/>
</dbReference>
<dbReference type="SUPFAM" id="SSF51735">
    <property type="entry name" value="NAD(P)-binding Rossmann-fold domains"/>
    <property type="match status" value="1"/>
</dbReference>
<comment type="caution">
    <text evidence="4">The sequence shown here is derived from an EMBL/GenBank/DDBJ whole genome shotgun (WGS) entry which is preliminary data.</text>
</comment>
<dbReference type="Proteomes" id="UP000565715">
    <property type="component" value="Unassembled WGS sequence"/>
</dbReference>
<reference evidence="4 5" key="1">
    <citation type="submission" date="2020-04" db="EMBL/GenBank/DDBJ databases">
        <title>MicrobeNet Type strains.</title>
        <authorList>
            <person name="Nicholson A.C."/>
        </authorList>
    </citation>
    <scope>NUCLEOTIDE SEQUENCE [LARGE SCALE GENOMIC DNA]</scope>
    <source>
        <strain evidence="4 5">DSM 45078</strain>
    </source>
</reference>
<evidence type="ECO:0000256" key="3">
    <source>
        <dbReference type="ARBA" id="ARBA00023027"/>
    </source>
</evidence>
<evidence type="ECO:0000313" key="5">
    <source>
        <dbReference type="Proteomes" id="UP000565715"/>
    </source>
</evidence>
<name>A0A846XCK1_9NOCA</name>
<dbReference type="Gene3D" id="3.40.50.720">
    <property type="entry name" value="NAD(P)-binding Rossmann-like Domain"/>
    <property type="match status" value="1"/>
</dbReference>
<dbReference type="AlphaFoldDB" id="A0A846XCK1"/>
<dbReference type="InterPro" id="IPR002347">
    <property type="entry name" value="SDR_fam"/>
</dbReference>
<protein>
    <submittedName>
        <fullName evidence="4">SDR family oxidoreductase</fullName>
    </submittedName>
</protein>
<dbReference type="PANTHER" id="PTHR43477">
    <property type="entry name" value="DIHYDROANTICAPSIN 7-DEHYDROGENASE"/>
    <property type="match status" value="1"/>
</dbReference>
<dbReference type="EMBL" id="JAAXOO010000002">
    <property type="protein sequence ID" value="NKY33125.1"/>
    <property type="molecule type" value="Genomic_DNA"/>
</dbReference>
<gene>
    <name evidence="4" type="ORF">HGA13_08600</name>
</gene>
<organism evidence="4 5">
    <name type="scientific">Nocardia speluncae</name>
    <dbReference type="NCBI Taxonomy" id="419477"/>
    <lineage>
        <taxon>Bacteria</taxon>
        <taxon>Bacillati</taxon>
        <taxon>Actinomycetota</taxon>
        <taxon>Actinomycetes</taxon>
        <taxon>Mycobacteriales</taxon>
        <taxon>Nocardiaceae</taxon>
        <taxon>Nocardia</taxon>
    </lineage>
</organism>
<dbReference type="GO" id="GO:0016491">
    <property type="term" value="F:oxidoreductase activity"/>
    <property type="evidence" value="ECO:0007669"/>
    <property type="project" value="UniProtKB-KW"/>
</dbReference>
<dbReference type="CDD" id="cd05233">
    <property type="entry name" value="SDR_c"/>
    <property type="match status" value="1"/>
</dbReference>
<evidence type="ECO:0000256" key="2">
    <source>
        <dbReference type="ARBA" id="ARBA00023002"/>
    </source>
</evidence>
<sequence>MSITLENKIAVITAAGHGIGRASALEFAAAGATVVLGDVDGDSVSGVAGEIAAAGGRALAMPCDVTSAEQVGALVRAAEETYGRLDILFNHAGGSRVGPLHEVSVESYRHIVDLNLGSMFYGVRAALPVMIDQGGGTIVSTTSGAGLGAVRGLAVYGAAKAGMIALTRSIAAEYGGLGIRANVISPGSMDTAGFRGWLDTLPGSDRDYFEQIPSGRLGAAEDIARVACFLASDYSAYVNGVTVPVDGGTAGLLAIPHV</sequence>
<dbReference type="InterPro" id="IPR051122">
    <property type="entry name" value="SDR_DHRS6-like"/>
</dbReference>
<keyword evidence="3" id="KW-0520">NAD</keyword>
<comment type="similarity">
    <text evidence="1">Belongs to the short-chain dehydrogenases/reductases (SDR) family.</text>
</comment>
<dbReference type="PROSITE" id="PS00061">
    <property type="entry name" value="ADH_SHORT"/>
    <property type="match status" value="1"/>
</dbReference>
<dbReference type="InterPro" id="IPR020904">
    <property type="entry name" value="Sc_DH/Rdtase_CS"/>
</dbReference>
<dbReference type="Pfam" id="PF13561">
    <property type="entry name" value="adh_short_C2"/>
    <property type="match status" value="1"/>
</dbReference>
<accession>A0A846XCK1</accession>
<dbReference type="RefSeq" id="WP_068040412.1">
    <property type="nucleotide sequence ID" value="NZ_JAAXOO010000002.1"/>
</dbReference>
<dbReference type="PRINTS" id="PR00081">
    <property type="entry name" value="GDHRDH"/>
</dbReference>
<keyword evidence="2" id="KW-0560">Oxidoreductase</keyword>
<dbReference type="PANTHER" id="PTHR43477:SF4">
    <property type="entry name" value="DEHYDROGENASE_REDUCTASE SDR FAMILY MEMBER 6"/>
    <property type="match status" value="1"/>
</dbReference>